<keyword evidence="3" id="KW-1185">Reference proteome</keyword>
<dbReference type="Proteomes" id="UP001056374">
    <property type="component" value="Chromosome"/>
</dbReference>
<evidence type="ECO:0000313" key="2">
    <source>
        <dbReference type="EMBL" id="USQ87876.1"/>
    </source>
</evidence>
<evidence type="ECO:0008006" key="4">
    <source>
        <dbReference type="Google" id="ProtNLM"/>
    </source>
</evidence>
<evidence type="ECO:0000313" key="3">
    <source>
        <dbReference type="Proteomes" id="UP001056374"/>
    </source>
</evidence>
<feature type="chain" id="PRO_5045582786" description="Spore-associated protein A" evidence="1">
    <location>
        <begin position="29"/>
        <end position="140"/>
    </location>
</feature>
<dbReference type="EMBL" id="CP099468">
    <property type="protein sequence ID" value="USQ87876.1"/>
    <property type="molecule type" value="Genomic_DNA"/>
</dbReference>
<keyword evidence="1" id="KW-0732">Signal</keyword>
<proteinExistence type="predicted"/>
<reference evidence="2" key="1">
    <citation type="submission" date="2022-06" db="EMBL/GenBank/DDBJ databases">
        <title>Complete genome sequence of soil microorganisms Streptomyces sp. Qhu-M197 isolated from Alpine meadows habitats on the Tibetan Plateau.</title>
        <authorList>
            <person name="Zhang B."/>
            <person name="Xiang X."/>
            <person name="Fan J."/>
        </authorList>
    </citation>
    <scope>NUCLEOTIDE SEQUENCE</scope>
    <source>
        <strain evidence="2">Qhu-M197</strain>
    </source>
</reference>
<gene>
    <name evidence="2" type="ORF">NFX46_31595</name>
</gene>
<accession>A0ABY4ZFV5</accession>
<dbReference type="RefSeq" id="WP_252553993.1">
    <property type="nucleotide sequence ID" value="NZ_CP099468.1"/>
</dbReference>
<organism evidence="2 3">
    <name type="scientific">Streptomyces phaeoluteigriseus</name>
    <dbReference type="NCBI Taxonomy" id="114686"/>
    <lineage>
        <taxon>Bacteria</taxon>
        <taxon>Bacillati</taxon>
        <taxon>Actinomycetota</taxon>
        <taxon>Actinomycetes</taxon>
        <taxon>Kitasatosporales</taxon>
        <taxon>Streptomycetaceae</taxon>
        <taxon>Streptomyces</taxon>
        <taxon>Streptomyces aurantiacus group</taxon>
    </lineage>
</organism>
<protein>
    <recommendedName>
        <fullName evidence="4">Spore-associated protein A</fullName>
    </recommendedName>
</protein>
<name>A0ABY4ZFV5_9ACTN</name>
<feature type="signal peptide" evidence="1">
    <location>
        <begin position="1"/>
        <end position="28"/>
    </location>
</feature>
<sequence>MKRLLSTAFATIALAIGTVISTSSPAAAESAPGCGLVTQIGSTAYVKTSTGQTAASVKQFKGCGKNYAYVYVWDSFRDTHGSWKISAAIQTSSETLGTRSALNAGELWSGGTNTLTVCTQAVGAVVFGAESRSAATGSRC</sequence>
<evidence type="ECO:0000256" key="1">
    <source>
        <dbReference type="SAM" id="SignalP"/>
    </source>
</evidence>